<dbReference type="Gene3D" id="1.10.1660.10">
    <property type="match status" value="1"/>
</dbReference>
<dbReference type="InterPro" id="IPR000551">
    <property type="entry name" value="MerR-type_HTH_dom"/>
</dbReference>
<dbReference type="Pfam" id="PF06445">
    <property type="entry name" value="GyrI-like"/>
    <property type="match status" value="1"/>
</dbReference>
<dbReference type="PANTHER" id="PTHR30204:SF96">
    <property type="entry name" value="CHROMOSOME-ANCHORING PROTEIN RACA"/>
    <property type="match status" value="1"/>
</dbReference>
<organism evidence="3 4">
    <name type="scientific">Halodesulfovibrio spirochaetisodalis</name>
    <dbReference type="NCBI Taxonomy" id="1560234"/>
    <lineage>
        <taxon>Bacteria</taxon>
        <taxon>Pseudomonadati</taxon>
        <taxon>Thermodesulfobacteriota</taxon>
        <taxon>Desulfovibrionia</taxon>
        <taxon>Desulfovibrionales</taxon>
        <taxon>Desulfovibrionaceae</taxon>
        <taxon>Halodesulfovibrio</taxon>
    </lineage>
</organism>
<dbReference type="CDD" id="cd01107">
    <property type="entry name" value="HTH_BmrR"/>
    <property type="match status" value="1"/>
</dbReference>
<dbReference type="Pfam" id="PF13411">
    <property type="entry name" value="MerR_1"/>
    <property type="match status" value="1"/>
</dbReference>
<dbReference type="PROSITE" id="PS50937">
    <property type="entry name" value="HTH_MERR_2"/>
    <property type="match status" value="1"/>
</dbReference>
<comment type="caution">
    <text evidence="3">The sequence shown here is derived from an EMBL/GenBank/DDBJ whole genome shotgun (WGS) entry which is preliminary data.</text>
</comment>
<accession>A0A1B7XB74</accession>
<dbReference type="InterPro" id="IPR047057">
    <property type="entry name" value="MerR_fam"/>
</dbReference>
<evidence type="ECO:0000256" key="1">
    <source>
        <dbReference type="ARBA" id="ARBA00023125"/>
    </source>
</evidence>
<dbReference type="PATRIC" id="fig|1560234.3.peg.1376"/>
<dbReference type="GO" id="GO:0003677">
    <property type="term" value="F:DNA binding"/>
    <property type="evidence" value="ECO:0007669"/>
    <property type="project" value="UniProtKB-KW"/>
</dbReference>
<dbReference type="SUPFAM" id="SSF46955">
    <property type="entry name" value="Putative DNA-binding domain"/>
    <property type="match status" value="1"/>
</dbReference>
<gene>
    <name evidence="3" type="ORF">SP90_11455</name>
</gene>
<dbReference type="InterPro" id="IPR009061">
    <property type="entry name" value="DNA-bd_dom_put_sf"/>
</dbReference>
<reference evidence="3 4" key="1">
    <citation type="submission" date="2015-01" db="EMBL/GenBank/DDBJ databases">
        <title>Desulfovibrio sp. JC271 draft genome sequence.</title>
        <authorList>
            <person name="Shivani Y."/>
            <person name="Subhash Y."/>
            <person name="Sasikala C."/>
            <person name="Ramana C.V."/>
        </authorList>
    </citation>
    <scope>NUCLEOTIDE SEQUENCE [LARGE SCALE GENOMIC DNA]</scope>
    <source>
        <strain evidence="3 4">JC271</strain>
    </source>
</reference>
<evidence type="ECO:0000259" key="2">
    <source>
        <dbReference type="PROSITE" id="PS50937"/>
    </source>
</evidence>
<dbReference type="AlphaFoldDB" id="A0A1B7XB74"/>
<evidence type="ECO:0000313" key="3">
    <source>
        <dbReference type="EMBL" id="OBQ46614.1"/>
    </source>
</evidence>
<dbReference type="InterPro" id="IPR029442">
    <property type="entry name" value="GyrI-like"/>
</dbReference>
<name>A0A1B7XB74_9BACT</name>
<keyword evidence="4" id="KW-1185">Reference proteome</keyword>
<dbReference type="InterPro" id="IPR011256">
    <property type="entry name" value="Reg_factor_effector_dom_sf"/>
</dbReference>
<dbReference type="SUPFAM" id="SSF55136">
    <property type="entry name" value="Probable bacterial effector-binding domain"/>
    <property type="match status" value="1"/>
</dbReference>
<dbReference type="GO" id="GO:0003700">
    <property type="term" value="F:DNA-binding transcription factor activity"/>
    <property type="evidence" value="ECO:0007669"/>
    <property type="project" value="InterPro"/>
</dbReference>
<proteinExistence type="predicted"/>
<protein>
    <submittedName>
        <fullName evidence="3">MerR family transcriptional regulator</fullName>
    </submittedName>
</protein>
<evidence type="ECO:0000313" key="4">
    <source>
        <dbReference type="Proteomes" id="UP000091979"/>
    </source>
</evidence>
<dbReference type="Gene3D" id="3.20.80.10">
    <property type="entry name" value="Regulatory factor, effector binding domain"/>
    <property type="match status" value="1"/>
</dbReference>
<dbReference type="SMART" id="SM00422">
    <property type="entry name" value="HTH_MERR"/>
    <property type="match status" value="1"/>
</dbReference>
<keyword evidence="1" id="KW-0238">DNA-binding</keyword>
<feature type="domain" description="HTH merR-type" evidence="2">
    <location>
        <begin position="6"/>
        <end position="75"/>
    </location>
</feature>
<dbReference type="PANTHER" id="PTHR30204">
    <property type="entry name" value="REDOX-CYCLING DRUG-SENSING TRANSCRIPTIONAL ACTIVATOR SOXR"/>
    <property type="match status" value="1"/>
</dbReference>
<dbReference type="PROSITE" id="PS00552">
    <property type="entry name" value="HTH_MERR_1"/>
    <property type="match status" value="1"/>
</dbReference>
<dbReference type="Proteomes" id="UP000091979">
    <property type="component" value="Unassembled WGS sequence"/>
</dbReference>
<dbReference type="EMBL" id="JXMS01000020">
    <property type="protein sequence ID" value="OBQ46614.1"/>
    <property type="molecule type" value="Genomic_DNA"/>
</dbReference>
<dbReference type="RefSeq" id="WP_066856169.1">
    <property type="nucleotide sequence ID" value="NZ_JXMS01000020.1"/>
</dbReference>
<sequence>MRTKSSYSIGEVSKICGLSKKALRHYDKVGIIKPDRSCGNNYRYYSRSSLLAVPVIKYYKQMGFKLSEMKEVIESGDYRTLRESFKSKLTELRQVEEEVCRNYTSVKDWYDLVLEAESVLHYKVQDISVKFVDEGTYCFFDQEFSYDYRASIINIEFTNYVESIENEITGPVIIRFPDYKEKMNGTCNTAKVLQKTLRKCRSEQETHFGGNMMVSAYHIGSHENITETYERITKWAAEHGYTLSPEVYERYVVDYWSIQDSGKFVTEVLMNIVEQR</sequence>
<dbReference type="STRING" id="1560234.SP90_11455"/>